<dbReference type="RefSeq" id="WP_035754393.1">
    <property type="nucleotide sequence ID" value="NZ_JRNH01000003.1"/>
</dbReference>
<reference evidence="1 2" key="1">
    <citation type="submission" date="2014-07" db="EMBL/GenBank/DDBJ databases">
        <authorList>
            <person name="McCorrison J."/>
            <person name="Sanka R."/>
            <person name="Torralba M."/>
            <person name="Gillis M."/>
            <person name="Haft D.H."/>
            <person name="Methe B."/>
            <person name="Sutton G."/>
            <person name="Nelson K.E."/>
        </authorList>
    </citation>
    <scope>NUCLEOTIDE SEQUENCE [LARGE SCALE GENOMIC DNA]</scope>
    <source>
        <strain evidence="1 2">DNF00011</strain>
    </source>
</reference>
<dbReference type="SUPFAM" id="SSF55486">
    <property type="entry name" value="Metalloproteases ('zincins'), catalytic domain"/>
    <property type="match status" value="1"/>
</dbReference>
<name>A0A095YHI7_9MICC</name>
<dbReference type="CDD" id="cd12952">
    <property type="entry name" value="MMP_ACEL2062"/>
    <property type="match status" value="1"/>
</dbReference>
<evidence type="ECO:0008006" key="3">
    <source>
        <dbReference type="Google" id="ProtNLM"/>
    </source>
</evidence>
<accession>A0A095YHI7</accession>
<evidence type="ECO:0000313" key="2">
    <source>
        <dbReference type="Proteomes" id="UP000053528"/>
    </source>
</evidence>
<dbReference type="Pfam" id="PF06262">
    <property type="entry name" value="Zincin_1"/>
    <property type="match status" value="1"/>
</dbReference>
<dbReference type="Gene3D" id="3.30.2010.20">
    <property type="match status" value="1"/>
</dbReference>
<comment type="caution">
    <text evidence="1">The sequence shown here is derived from an EMBL/GenBank/DDBJ whole genome shotgun (WGS) entry which is preliminary data.</text>
</comment>
<dbReference type="Proteomes" id="UP000053528">
    <property type="component" value="Unassembled WGS sequence"/>
</dbReference>
<dbReference type="InterPro" id="IPR010428">
    <property type="entry name" value="Zincin_1"/>
</dbReference>
<dbReference type="InterPro" id="IPR038555">
    <property type="entry name" value="Zincin_1_sf"/>
</dbReference>
<organism evidence="1 2">
    <name type="scientific">Pseudoglutamicibacter albus DNF00011</name>
    <dbReference type="NCBI Taxonomy" id="1401063"/>
    <lineage>
        <taxon>Bacteria</taxon>
        <taxon>Bacillati</taxon>
        <taxon>Actinomycetota</taxon>
        <taxon>Actinomycetes</taxon>
        <taxon>Micrococcales</taxon>
        <taxon>Micrococcaceae</taxon>
        <taxon>Pseudoglutamicibacter</taxon>
    </lineage>
</organism>
<gene>
    <name evidence="1" type="ORF">HMPREF2128_00520</name>
</gene>
<sequence>MAFRVTNEAFEYAAHSVYEQLPEELTRAMNNIQIFIEDTPEAELSEDPHGLTFGYYDGTPLTERGENEIGQLPDRIILFKNTFEETCSNWTDIIRELHITFVHEIGHHLGFSEAELHELGWG</sequence>
<dbReference type="EMBL" id="JRNH01000003">
    <property type="protein sequence ID" value="KGF21606.1"/>
    <property type="molecule type" value="Genomic_DNA"/>
</dbReference>
<protein>
    <recommendedName>
        <fullName evidence="3">Zn-dependent protease</fullName>
    </recommendedName>
</protein>
<evidence type="ECO:0000313" key="1">
    <source>
        <dbReference type="EMBL" id="KGF21606.1"/>
    </source>
</evidence>
<dbReference type="AlphaFoldDB" id="A0A095YHI7"/>
<proteinExistence type="predicted"/>